<proteinExistence type="inferred from homology"/>
<sequence>MVQQKDEIMVRQREMVRQATQQWKGQVDGKVAVVTGGARGIGRVIVEGLLAAGANVVAADQKWDNAEEFRKHLESTGRGMAVQVDVAEDASLDSAYEAVMERFGTVDVLVNNAALVSETLFYPQGHVKTLDTKDSDWETMFKVNTFGVLKAIRRFIRPMLDKGSGSIINVVSSGVLPTHQGGSYFALRPWTVEMPYQATKAATMALTFYLGEEVRGEGVAVNAIMPGHTRASWFDATAKSWSEMGMVYFMRPSIPEHVTPSILFLAGQNGQGVTGRLVYVPEWNYDHGFGDSAAWSDVSLPPEMEEMYSKLEAVMPKYSRSGVSHLPFDAWAALWISASERLASEQGQS</sequence>
<dbReference type="RefSeq" id="WP_127609883.1">
    <property type="nucleotide sequence ID" value="NZ_JARTHJ010000065.1"/>
</dbReference>
<evidence type="ECO:0000313" key="3">
    <source>
        <dbReference type="EMBL" id="MUG72740.1"/>
    </source>
</evidence>
<gene>
    <name evidence="3" type="ORF">GNP93_18920</name>
</gene>
<comment type="caution">
    <text evidence="3">The sequence shown here is derived from an EMBL/GenBank/DDBJ whole genome shotgun (WGS) entry which is preliminary data.</text>
</comment>
<dbReference type="GO" id="GO:0016616">
    <property type="term" value="F:oxidoreductase activity, acting on the CH-OH group of donors, NAD or NADP as acceptor"/>
    <property type="evidence" value="ECO:0007669"/>
    <property type="project" value="TreeGrafter"/>
</dbReference>
<evidence type="ECO:0000256" key="1">
    <source>
        <dbReference type="ARBA" id="ARBA00006484"/>
    </source>
</evidence>
<dbReference type="PRINTS" id="PR00080">
    <property type="entry name" value="SDRFAMILY"/>
</dbReference>
<evidence type="ECO:0000313" key="4">
    <source>
        <dbReference type="Proteomes" id="UP000450917"/>
    </source>
</evidence>
<reference evidence="3 4" key="1">
    <citation type="submission" date="2019-11" db="EMBL/GenBank/DDBJ databases">
        <title>Draft genome sequences of five Paenibacillus species of dairy origin.</title>
        <authorList>
            <person name="Olajide A.M."/>
            <person name="Chen S."/>
            <person name="Lapointe G."/>
        </authorList>
    </citation>
    <scope>NUCLEOTIDE SEQUENCE [LARGE SCALE GENOMIC DNA]</scope>
    <source>
        <strain evidence="3 4">2CS3</strain>
    </source>
</reference>
<organism evidence="3 4">
    <name type="scientific">Paenibacillus validus</name>
    <dbReference type="NCBI Taxonomy" id="44253"/>
    <lineage>
        <taxon>Bacteria</taxon>
        <taxon>Bacillati</taxon>
        <taxon>Bacillota</taxon>
        <taxon>Bacilli</taxon>
        <taxon>Bacillales</taxon>
        <taxon>Paenibacillaceae</taxon>
        <taxon>Paenibacillus</taxon>
    </lineage>
</organism>
<dbReference type="InterPro" id="IPR002347">
    <property type="entry name" value="SDR_fam"/>
</dbReference>
<dbReference type="PANTHER" id="PTHR42760">
    <property type="entry name" value="SHORT-CHAIN DEHYDROGENASES/REDUCTASES FAMILY MEMBER"/>
    <property type="match status" value="1"/>
</dbReference>
<dbReference type="PRINTS" id="PR00081">
    <property type="entry name" value="GDHRDH"/>
</dbReference>
<name>A0A7X2ZEA9_9BACL</name>
<dbReference type="AlphaFoldDB" id="A0A7X2ZEA9"/>
<dbReference type="InterPro" id="IPR036291">
    <property type="entry name" value="NAD(P)-bd_dom_sf"/>
</dbReference>
<comment type="similarity">
    <text evidence="1 2">Belongs to the short-chain dehydrogenases/reductases (SDR) family.</text>
</comment>
<dbReference type="CDD" id="cd05233">
    <property type="entry name" value="SDR_c"/>
    <property type="match status" value="1"/>
</dbReference>
<dbReference type="Proteomes" id="UP000450917">
    <property type="component" value="Unassembled WGS sequence"/>
</dbReference>
<dbReference type="SUPFAM" id="SSF51735">
    <property type="entry name" value="NAD(P)-binding Rossmann-fold domains"/>
    <property type="match status" value="1"/>
</dbReference>
<dbReference type="EMBL" id="WNZX01000017">
    <property type="protein sequence ID" value="MUG72740.1"/>
    <property type="molecule type" value="Genomic_DNA"/>
</dbReference>
<keyword evidence="4" id="KW-1185">Reference proteome</keyword>
<accession>A0A7X2ZEA9</accession>
<evidence type="ECO:0000256" key="2">
    <source>
        <dbReference type="RuleBase" id="RU000363"/>
    </source>
</evidence>
<protein>
    <submittedName>
        <fullName evidence="3">SDR family NAD(P)-dependent oxidoreductase</fullName>
    </submittedName>
</protein>
<dbReference type="Pfam" id="PF00106">
    <property type="entry name" value="adh_short"/>
    <property type="match status" value="1"/>
</dbReference>
<dbReference type="Gene3D" id="3.40.50.720">
    <property type="entry name" value="NAD(P)-binding Rossmann-like Domain"/>
    <property type="match status" value="1"/>
</dbReference>